<evidence type="ECO:0000256" key="1">
    <source>
        <dbReference type="SAM" id="SignalP"/>
    </source>
</evidence>
<protein>
    <submittedName>
        <fullName evidence="2">Uncharacterized protein</fullName>
    </submittedName>
</protein>
<comment type="caution">
    <text evidence="2">The sequence shown here is derived from an EMBL/GenBank/DDBJ whole genome shotgun (WGS) entry which is preliminary data.</text>
</comment>
<gene>
    <name evidence="2" type="ORF">KME60_03180</name>
</gene>
<reference evidence="2" key="2">
    <citation type="journal article" date="2022" name="Microbiol. Resour. Announc.">
        <title>Metagenome Sequencing to Explore Phylogenomics of Terrestrial Cyanobacteria.</title>
        <authorList>
            <person name="Ward R.D."/>
            <person name="Stajich J.E."/>
            <person name="Johansen J.R."/>
            <person name="Huntemann M."/>
            <person name="Clum A."/>
            <person name="Foster B."/>
            <person name="Foster B."/>
            <person name="Roux S."/>
            <person name="Palaniappan K."/>
            <person name="Varghese N."/>
            <person name="Mukherjee S."/>
            <person name="Reddy T.B.K."/>
            <person name="Daum C."/>
            <person name="Copeland A."/>
            <person name="Chen I.A."/>
            <person name="Ivanova N.N."/>
            <person name="Kyrpides N.C."/>
            <person name="Shapiro N."/>
            <person name="Eloe-Fadrosh E.A."/>
            <person name="Pietrasiak N."/>
        </authorList>
    </citation>
    <scope>NUCLEOTIDE SEQUENCE</scope>
    <source>
        <strain evidence="2">GSE-NOS-MK-12-04C</strain>
    </source>
</reference>
<name>A0A951QK35_9CYAN</name>
<dbReference type="EMBL" id="JAHHGZ010000003">
    <property type="protein sequence ID" value="MBW4666458.1"/>
    <property type="molecule type" value="Genomic_DNA"/>
</dbReference>
<evidence type="ECO:0000313" key="2">
    <source>
        <dbReference type="EMBL" id="MBW4666458.1"/>
    </source>
</evidence>
<evidence type="ECO:0000313" key="3">
    <source>
        <dbReference type="Proteomes" id="UP000729701"/>
    </source>
</evidence>
<accession>A0A951QK35</accession>
<sequence>MKKLVVATLTLVMPLAVNVKNAFASPKWVRIGVDSSGQVIMLDVNSIQNKPHASRYTKWFIYKISNRVNSAYTKDCAGGDGKLSWYVKDKQIWATSKTGVKLVETVCK</sequence>
<keyword evidence="1" id="KW-0732">Signal</keyword>
<organism evidence="2 3">
    <name type="scientific">Cyanomargarita calcarea GSE-NOS-MK-12-04C</name>
    <dbReference type="NCBI Taxonomy" id="2839659"/>
    <lineage>
        <taxon>Bacteria</taxon>
        <taxon>Bacillati</taxon>
        <taxon>Cyanobacteriota</taxon>
        <taxon>Cyanophyceae</taxon>
        <taxon>Nostocales</taxon>
        <taxon>Cyanomargaritaceae</taxon>
        <taxon>Cyanomargarita</taxon>
    </lineage>
</organism>
<proteinExistence type="predicted"/>
<feature type="chain" id="PRO_5037786711" evidence="1">
    <location>
        <begin position="25"/>
        <end position="108"/>
    </location>
</feature>
<dbReference type="Proteomes" id="UP000729701">
    <property type="component" value="Unassembled WGS sequence"/>
</dbReference>
<dbReference type="AlphaFoldDB" id="A0A951QK35"/>
<reference evidence="2" key="1">
    <citation type="submission" date="2021-05" db="EMBL/GenBank/DDBJ databases">
        <authorList>
            <person name="Pietrasiak N."/>
            <person name="Ward R."/>
            <person name="Stajich J.E."/>
            <person name="Kurbessoian T."/>
        </authorList>
    </citation>
    <scope>NUCLEOTIDE SEQUENCE</scope>
    <source>
        <strain evidence="2">GSE-NOS-MK-12-04C</strain>
    </source>
</reference>
<feature type="signal peptide" evidence="1">
    <location>
        <begin position="1"/>
        <end position="24"/>
    </location>
</feature>